<dbReference type="SUPFAM" id="SSF53448">
    <property type="entry name" value="Nucleotide-diphospho-sugar transferases"/>
    <property type="match status" value="1"/>
</dbReference>
<organism evidence="9 10">
    <name type="scientific">Candidatus Peribacter riflensis</name>
    <dbReference type="NCBI Taxonomy" id="1735162"/>
    <lineage>
        <taxon>Bacteria</taxon>
        <taxon>Candidatus Peregrinibacteriota</taxon>
        <taxon>Candidatus Peribacteria</taxon>
        <taxon>Candidatus Peribacterales</taxon>
        <taxon>Candidatus Peribacteraceae</taxon>
        <taxon>Candidatus Peribacter</taxon>
    </lineage>
</organism>
<evidence type="ECO:0000259" key="8">
    <source>
        <dbReference type="Pfam" id="PF25087"/>
    </source>
</evidence>
<evidence type="ECO:0000256" key="2">
    <source>
        <dbReference type="ARBA" id="ARBA00022695"/>
    </source>
</evidence>
<protein>
    <submittedName>
        <fullName evidence="9">Bifunctional UDP-N-acetylglucosamine pyrophosphorylase / Glucosamine-1-phosphate N-acetyltransferase</fullName>
    </submittedName>
</protein>
<evidence type="ECO:0000256" key="5">
    <source>
        <dbReference type="ARBA" id="ARBA00048247"/>
    </source>
</evidence>
<dbReference type="GO" id="GO:0003977">
    <property type="term" value="F:UDP-N-acetylglucosamine diphosphorylase activity"/>
    <property type="evidence" value="ECO:0007669"/>
    <property type="project" value="UniProtKB-EC"/>
</dbReference>
<dbReference type="Proteomes" id="UP000069135">
    <property type="component" value="Chromosome"/>
</dbReference>
<dbReference type="Gene3D" id="2.160.10.10">
    <property type="entry name" value="Hexapeptide repeat proteins"/>
    <property type="match status" value="1"/>
</dbReference>
<reference evidence="9 10" key="2">
    <citation type="journal article" date="2016" name="PeerJ">
        <title>Analysis of five complete genome sequences for members of the class Peribacteria in the recently recognized Peregrinibacteria bacterial phylum.</title>
        <authorList>
            <person name="Anantharaman K."/>
            <person name="Brown C.T."/>
            <person name="Burstein D."/>
            <person name="Castelle C.J."/>
            <person name="Probst A.J."/>
            <person name="Thomas B.C."/>
            <person name="Williams K.H."/>
            <person name="Banfield J.F."/>
        </authorList>
    </citation>
    <scope>NUCLEOTIDE SEQUENCE [LARGE SCALE GENOMIC DNA]</scope>
    <source>
        <strain evidence="9">RIFOXYD1_FULL_PER-ii_59_16</strain>
    </source>
</reference>
<name>A0A0S1SIQ1_9BACT</name>
<dbReference type="PANTHER" id="PTHR43584:SF8">
    <property type="entry name" value="N-ACETYLMURAMATE ALPHA-1-PHOSPHATE URIDYLYLTRANSFERASE"/>
    <property type="match status" value="1"/>
</dbReference>
<proteinExistence type="predicted"/>
<keyword evidence="3" id="KW-0511">Multifunctional enzyme</keyword>
<accession>A0A0S1SIQ1</accession>
<feature type="domain" description="Mannose-1-phosphate guanyltransferase C-terminal" evidence="8">
    <location>
        <begin position="233"/>
        <end position="312"/>
    </location>
</feature>
<keyword evidence="1 9" id="KW-0808">Transferase</keyword>
<evidence type="ECO:0000313" key="10">
    <source>
        <dbReference type="Proteomes" id="UP000069135"/>
    </source>
</evidence>
<reference evidence="10" key="1">
    <citation type="submission" date="2015-10" db="EMBL/GenBank/DDBJ databases">
        <title>Analysis of five complete genome sequences for members of the class Peribacteria in the recently recognized Peregrinibacteria bacterial phylum.</title>
        <authorList>
            <person name="Anantharaman K."/>
            <person name="Brown C.T."/>
            <person name="Burstein D."/>
            <person name="Castelle C.J."/>
            <person name="Probst A.J."/>
            <person name="Thomas B.C."/>
            <person name="Williams K.H."/>
            <person name="Banfield J.F."/>
        </authorList>
    </citation>
    <scope>NUCLEOTIDE SEQUENCE [LARGE SCALE GENOMIC DNA]</scope>
</reference>
<evidence type="ECO:0000256" key="4">
    <source>
        <dbReference type="ARBA" id="ARBA00023315"/>
    </source>
</evidence>
<evidence type="ECO:0000256" key="1">
    <source>
        <dbReference type="ARBA" id="ARBA00022679"/>
    </source>
</evidence>
<dbReference type="InterPro" id="IPR050065">
    <property type="entry name" value="GlmU-like"/>
</dbReference>
<feature type="domain" description="MobA-like NTP transferase" evidence="7">
    <location>
        <begin position="3"/>
        <end position="126"/>
    </location>
</feature>
<evidence type="ECO:0000256" key="3">
    <source>
        <dbReference type="ARBA" id="ARBA00023268"/>
    </source>
</evidence>
<dbReference type="Pfam" id="PF25087">
    <property type="entry name" value="GMPPB_C"/>
    <property type="match status" value="1"/>
</dbReference>
<dbReference type="InterPro" id="IPR056729">
    <property type="entry name" value="GMPPB_C"/>
</dbReference>
<evidence type="ECO:0000259" key="7">
    <source>
        <dbReference type="Pfam" id="PF12804"/>
    </source>
</evidence>
<keyword evidence="4" id="KW-0012">Acyltransferase</keyword>
<sequence>MKALLLLAGQSKRFWPLTEKSLFPLCGKTLLEIQVENLRAAGISEITVVGGSHNVEQAKSLCPDLHVIEQEDLSFGMRGALLSALPSIKEPVMIVGGNDVVEPQAYKALVEEAQKEGTDGALLAKRMPTYFPGGYLQLQGERISSIVEKPGAGKEPSDLVTIVAHVHNNPAELLTELERTKPTRDDGYEQALAALFKTKTYHAVPYEGPWLPVKYPWHLLPLLSFLLSKITKPLIHPRAQIHPTAVIEGNVVIEEGVRVFAHAAIVGPCIIGARSIVANNALVRGASIGEDCVVGYSTEIKSSILASHVWTHMTYIGDSVIGSNVSFGGGSLTGNLRLDEGEISSVVGEEKIPTGLQKFGCIIGDDCRLGIHTVINPGIKIGKGTFISSGGRVDKDIPEWSYVSMKGGEMTIRENREVVPPAHKRETFRKKI</sequence>
<dbReference type="InterPro" id="IPR011004">
    <property type="entry name" value="Trimer_LpxA-like_sf"/>
</dbReference>
<dbReference type="AlphaFoldDB" id="A0A0S1SIQ1"/>
<accession>A0A0S1SW52</accession>
<evidence type="ECO:0000256" key="6">
    <source>
        <dbReference type="ARBA" id="ARBA00048493"/>
    </source>
</evidence>
<comment type="catalytic activity">
    <reaction evidence="6">
        <text>N-acetyl-alpha-D-glucosamine 1-phosphate + UTP + H(+) = UDP-N-acetyl-alpha-D-glucosamine + diphosphate</text>
        <dbReference type="Rhea" id="RHEA:13509"/>
        <dbReference type="ChEBI" id="CHEBI:15378"/>
        <dbReference type="ChEBI" id="CHEBI:33019"/>
        <dbReference type="ChEBI" id="CHEBI:46398"/>
        <dbReference type="ChEBI" id="CHEBI:57705"/>
        <dbReference type="ChEBI" id="CHEBI:57776"/>
        <dbReference type="EC" id="2.7.7.23"/>
    </reaction>
</comment>
<keyword evidence="2" id="KW-0548">Nucleotidyltransferase</keyword>
<dbReference type="GO" id="GO:0019134">
    <property type="term" value="F:glucosamine-1-phosphate N-acetyltransferase activity"/>
    <property type="evidence" value="ECO:0007669"/>
    <property type="project" value="UniProtKB-EC"/>
</dbReference>
<evidence type="ECO:0000313" key="9">
    <source>
        <dbReference type="EMBL" id="ALM13682.1"/>
    </source>
</evidence>
<dbReference type="InterPro" id="IPR029044">
    <property type="entry name" value="Nucleotide-diphossugar_trans"/>
</dbReference>
<dbReference type="SUPFAM" id="SSF51161">
    <property type="entry name" value="Trimeric LpxA-like enzymes"/>
    <property type="match status" value="1"/>
</dbReference>
<dbReference type="PANTHER" id="PTHR43584">
    <property type="entry name" value="NUCLEOTIDYL TRANSFERASE"/>
    <property type="match status" value="1"/>
</dbReference>
<dbReference type="Gene3D" id="3.90.550.10">
    <property type="entry name" value="Spore Coat Polysaccharide Biosynthesis Protein SpsA, Chain A"/>
    <property type="match status" value="1"/>
</dbReference>
<dbReference type="EMBL" id="CP013065">
    <property type="protein sequence ID" value="ALM13682.1"/>
    <property type="molecule type" value="Genomic_DNA"/>
</dbReference>
<dbReference type="STRING" id="1735162.PeribacterB2_1020"/>
<accession>A0A0S1SME2</accession>
<comment type="catalytic activity">
    <reaction evidence="5">
        <text>alpha-D-glucosamine 1-phosphate + acetyl-CoA = N-acetyl-alpha-D-glucosamine 1-phosphate + CoA + H(+)</text>
        <dbReference type="Rhea" id="RHEA:13725"/>
        <dbReference type="ChEBI" id="CHEBI:15378"/>
        <dbReference type="ChEBI" id="CHEBI:57287"/>
        <dbReference type="ChEBI" id="CHEBI:57288"/>
        <dbReference type="ChEBI" id="CHEBI:57776"/>
        <dbReference type="ChEBI" id="CHEBI:58516"/>
        <dbReference type="EC" id="2.3.1.157"/>
    </reaction>
</comment>
<gene>
    <name evidence="9" type="ORF">PeribacterD1_1018</name>
</gene>
<accession>A0A0S1SMK5</accession>
<accession>A0A0S1SQX9</accession>
<dbReference type="InterPro" id="IPR025877">
    <property type="entry name" value="MobA-like_NTP_Trfase"/>
</dbReference>
<dbReference type="Pfam" id="PF12804">
    <property type="entry name" value="NTP_transf_3"/>
    <property type="match status" value="1"/>
</dbReference>
<dbReference type="KEGG" id="prf:PeribacterA2_1018"/>